<proteinExistence type="predicted"/>
<dbReference type="PROSITE" id="PS50887">
    <property type="entry name" value="GGDEF"/>
    <property type="match status" value="1"/>
</dbReference>
<dbReference type="Proteomes" id="UP000004263">
    <property type="component" value="Unassembled WGS sequence"/>
</dbReference>
<dbReference type="Pfam" id="PF00072">
    <property type="entry name" value="Response_reg"/>
    <property type="match status" value="1"/>
</dbReference>
<dbReference type="SUPFAM" id="SSF52172">
    <property type="entry name" value="CheY-like"/>
    <property type="match status" value="2"/>
</dbReference>
<dbReference type="PROSITE" id="PS50110">
    <property type="entry name" value="RESPONSE_REGULATORY"/>
    <property type="match status" value="1"/>
</dbReference>
<name>Q1N3J7_9GAMM</name>
<dbReference type="FunFam" id="3.30.70.270:FF:000001">
    <property type="entry name" value="Diguanylate cyclase domain protein"/>
    <property type="match status" value="1"/>
</dbReference>
<dbReference type="STRING" id="207949.RED65_12429"/>
<dbReference type="InterPro" id="IPR043128">
    <property type="entry name" value="Rev_trsase/Diguanyl_cyclase"/>
</dbReference>
<dbReference type="InterPro" id="IPR050469">
    <property type="entry name" value="Diguanylate_Cyclase"/>
</dbReference>
<dbReference type="Gene3D" id="3.40.50.2300">
    <property type="match status" value="1"/>
</dbReference>
<dbReference type="InterPro" id="IPR029787">
    <property type="entry name" value="Nucleotide_cyclase"/>
</dbReference>
<evidence type="ECO:0000259" key="6">
    <source>
        <dbReference type="PROSITE" id="PS50887"/>
    </source>
</evidence>
<evidence type="ECO:0000256" key="1">
    <source>
        <dbReference type="ARBA" id="ARBA00001946"/>
    </source>
</evidence>
<dbReference type="AlphaFoldDB" id="Q1N3J7"/>
<dbReference type="CDD" id="cd00156">
    <property type="entry name" value="REC"/>
    <property type="match status" value="1"/>
</dbReference>
<evidence type="ECO:0000313" key="7">
    <source>
        <dbReference type="EMBL" id="EAT12877.1"/>
    </source>
</evidence>
<dbReference type="SMART" id="SM00448">
    <property type="entry name" value="REC"/>
    <property type="match status" value="1"/>
</dbReference>
<dbReference type="Gene3D" id="3.30.70.270">
    <property type="match status" value="1"/>
</dbReference>
<dbReference type="HOGENOM" id="CLU_000445_11_28_6"/>
<gene>
    <name evidence="7" type="ORF">RED65_12429</name>
</gene>
<evidence type="ECO:0000256" key="2">
    <source>
        <dbReference type="ARBA" id="ARBA00012528"/>
    </source>
</evidence>
<organism evidence="7 8">
    <name type="scientific">Bermanella marisrubri</name>
    <dbReference type="NCBI Taxonomy" id="207949"/>
    <lineage>
        <taxon>Bacteria</taxon>
        <taxon>Pseudomonadati</taxon>
        <taxon>Pseudomonadota</taxon>
        <taxon>Gammaproteobacteria</taxon>
        <taxon>Oceanospirillales</taxon>
        <taxon>Oceanospirillaceae</taxon>
        <taxon>Bermanella</taxon>
    </lineage>
</organism>
<evidence type="ECO:0000256" key="4">
    <source>
        <dbReference type="PROSITE-ProRule" id="PRU00169"/>
    </source>
</evidence>
<dbReference type="GO" id="GO:0000160">
    <property type="term" value="P:phosphorelay signal transduction system"/>
    <property type="evidence" value="ECO:0007669"/>
    <property type="project" value="InterPro"/>
</dbReference>
<keyword evidence="4" id="KW-0597">Phosphoprotein</keyword>
<comment type="caution">
    <text evidence="7">The sequence shown here is derived from an EMBL/GenBank/DDBJ whole genome shotgun (WGS) entry which is preliminary data.</text>
</comment>
<protein>
    <recommendedName>
        <fullName evidence="2">diguanylate cyclase</fullName>
        <ecNumber evidence="2">2.7.7.65</ecNumber>
    </recommendedName>
</protein>
<dbReference type="GO" id="GO:0052621">
    <property type="term" value="F:diguanylate cyclase activity"/>
    <property type="evidence" value="ECO:0007669"/>
    <property type="project" value="UniProtKB-EC"/>
</dbReference>
<dbReference type="InterPro" id="IPR011006">
    <property type="entry name" value="CheY-like_superfamily"/>
</dbReference>
<comment type="catalytic activity">
    <reaction evidence="3">
        <text>2 GTP = 3',3'-c-di-GMP + 2 diphosphate</text>
        <dbReference type="Rhea" id="RHEA:24898"/>
        <dbReference type="ChEBI" id="CHEBI:33019"/>
        <dbReference type="ChEBI" id="CHEBI:37565"/>
        <dbReference type="ChEBI" id="CHEBI:58805"/>
        <dbReference type="EC" id="2.7.7.65"/>
    </reaction>
</comment>
<dbReference type="EC" id="2.7.7.65" evidence="2"/>
<dbReference type="SMART" id="SM00267">
    <property type="entry name" value="GGDEF"/>
    <property type="match status" value="1"/>
</dbReference>
<reference evidence="7 8" key="1">
    <citation type="submission" date="2006-03" db="EMBL/GenBank/DDBJ databases">
        <authorList>
            <person name="Pinhassi J."/>
            <person name="Pedros-Alio C."/>
            <person name="Ferriera S."/>
            <person name="Johnson J."/>
            <person name="Kravitz S."/>
            <person name="Halpern A."/>
            <person name="Remington K."/>
            <person name="Beeson K."/>
            <person name="Tran B."/>
            <person name="Rogers Y.-H."/>
            <person name="Friedman R."/>
            <person name="Venter J.C."/>
        </authorList>
    </citation>
    <scope>NUCLEOTIDE SEQUENCE [LARGE SCALE GENOMIC DNA]</scope>
    <source>
        <strain evidence="7 8">RED65</strain>
    </source>
</reference>
<evidence type="ECO:0000256" key="3">
    <source>
        <dbReference type="ARBA" id="ARBA00034247"/>
    </source>
</evidence>
<dbReference type="InterPro" id="IPR000160">
    <property type="entry name" value="GGDEF_dom"/>
</dbReference>
<comment type="cofactor">
    <cofactor evidence="1">
        <name>Mg(2+)</name>
        <dbReference type="ChEBI" id="CHEBI:18420"/>
    </cofactor>
</comment>
<dbReference type="InterPro" id="IPR001789">
    <property type="entry name" value="Sig_transdc_resp-reg_receiver"/>
</dbReference>
<dbReference type="Pfam" id="PF00990">
    <property type="entry name" value="GGDEF"/>
    <property type="match status" value="1"/>
</dbReference>
<dbReference type="EMBL" id="AAQH01000004">
    <property type="protein sequence ID" value="EAT12877.1"/>
    <property type="molecule type" value="Genomic_DNA"/>
</dbReference>
<evidence type="ECO:0000259" key="5">
    <source>
        <dbReference type="PROSITE" id="PS50110"/>
    </source>
</evidence>
<dbReference type="RefSeq" id="WP_007018767.1">
    <property type="nucleotide sequence ID" value="NZ_CH724118.1"/>
</dbReference>
<evidence type="ECO:0000313" key="8">
    <source>
        <dbReference type="Proteomes" id="UP000004263"/>
    </source>
</evidence>
<sequence length="538" mass="60730">MSHLEQESASEAMKRHFASRVSNQARIIFDRWRSLENQALDARMVHELILGVEKLLRHAQRFDTPQYEELAKTLITQLKLLHNNKGKGTHEQLSKLNTHMLKLGQSSLRHGDNNSPDAIPKVRPVVLLLNPELGVKLTEQLEHFSINNILVTSESHFYQVLGQEDIALFIADVDFAQSNHGLELMQALHNTDNALLPKIFVSESGNATLQQRLEASRAGGIRFLARPQVPQIIRAVEKFYNPQPEAPYKVLIVDDSKSQALFTEKALKSAGMETEVIIDPMVMLDTMTAFQPEIIVMDMYMPGCTGTELASVIRQQPEYVRIPIIFLSGEEDIDIQLNAMSHGGDDFLTKPVDPGHLATTVQNRGQRARVLNNLIVKDSLTGLYNHTHILERLYQACQQSCENDEPLSFAMIDIDFFKKINDNYGHPVGDKVISALSLFLKQRLRRSDSIGRYGGEEFAIVMPNTKGHDALHVMNEIRKVFSQLVHSTWETEFTVSFSGGVCEFTGSNSEFIIEHADEALYEAKKQGRNNVQLYVEDD</sequence>
<feature type="domain" description="GGDEF" evidence="6">
    <location>
        <begin position="405"/>
        <end position="536"/>
    </location>
</feature>
<dbReference type="GO" id="GO:0043709">
    <property type="term" value="P:cell adhesion involved in single-species biofilm formation"/>
    <property type="evidence" value="ECO:0007669"/>
    <property type="project" value="TreeGrafter"/>
</dbReference>
<dbReference type="PANTHER" id="PTHR45138">
    <property type="entry name" value="REGULATORY COMPONENTS OF SENSORY TRANSDUCTION SYSTEM"/>
    <property type="match status" value="1"/>
</dbReference>
<dbReference type="OrthoDB" id="9812260at2"/>
<dbReference type="SUPFAM" id="SSF55073">
    <property type="entry name" value="Nucleotide cyclase"/>
    <property type="match status" value="1"/>
</dbReference>
<feature type="domain" description="Response regulatory" evidence="5">
    <location>
        <begin position="249"/>
        <end position="365"/>
    </location>
</feature>
<dbReference type="GO" id="GO:0005886">
    <property type="term" value="C:plasma membrane"/>
    <property type="evidence" value="ECO:0007669"/>
    <property type="project" value="TreeGrafter"/>
</dbReference>
<keyword evidence="8" id="KW-1185">Reference proteome</keyword>
<dbReference type="PANTHER" id="PTHR45138:SF9">
    <property type="entry name" value="DIGUANYLATE CYCLASE DGCM-RELATED"/>
    <property type="match status" value="1"/>
</dbReference>
<dbReference type="GO" id="GO:1902201">
    <property type="term" value="P:negative regulation of bacterial-type flagellum-dependent cell motility"/>
    <property type="evidence" value="ECO:0007669"/>
    <property type="project" value="TreeGrafter"/>
</dbReference>
<feature type="modified residue" description="4-aspartylphosphate" evidence="4">
    <location>
        <position position="298"/>
    </location>
</feature>
<dbReference type="NCBIfam" id="TIGR00254">
    <property type="entry name" value="GGDEF"/>
    <property type="match status" value="1"/>
</dbReference>
<accession>Q1N3J7</accession>
<dbReference type="CDD" id="cd01949">
    <property type="entry name" value="GGDEF"/>
    <property type="match status" value="1"/>
</dbReference>